<dbReference type="AlphaFoldDB" id="A0AAD5LBD7"/>
<accession>A0AAD5LBD7</accession>
<keyword evidence="1" id="KW-0472">Membrane</keyword>
<proteinExistence type="predicted"/>
<feature type="transmembrane region" description="Helical" evidence="1">
    <location>
        <begin position="34"/>
        <end position="54"/>
    </location>
</feature>
<organism evidence="2 3">
    <name type="scientific">Daphnia sinensis</name>
    <dbReference type="NCBI Taxonomy" id="1820382"/>
    <lineage>
        <taxon>Eukaryota</taxon>
        <taxon>Metazoa</taxon>
        <taxon>Ecdysozoa</taxon>
        <taxon>Arthropoda</taxon>
        <taxon>Crustacea</taxon>
        <taxon>Branchiopoda</taxon>
        <taxon>Diplostraca</taxon>
        <taxon>Cladocera</taxon>
        <taxon>Anomopoda</taxon>
        <taxon>Daphniidae</taxon>
        <taxon>Daphnia</taxon>
        <taxon>Daphnia similis group</taxon>
    </lineage>
</organism>
<name>A0AAD5LBD7_9CRUS</name>
<comment type="caution">
    <text evidence="2">The sequence shown here is derived from an EMBL/GenBank/DDBJ whole genome shotgun (WGS) entry which is preliminary data.</text>
</comment>
<evidence type="ECO:0000313" key="2">
    <source>
        <dbReference type="EMBL" id="KAI9554553.1"/>
    </source>
</evidence>
<reference evidence="2 3" key="1">
    <citation type="submission" date="2022-05" db="EMBL/GenBank/DDBJ databases">
        <title>A multi-omics perspective on studying reproductive biology in Daphnia sinensis.</title>
        <authorList>
            <person name="Jia J."/>
        </authorList>
    </citation>
    <scope>NUCLEOTIDE SEQUENCE [LARGE SCALE GENOMIC DNA]</scope>
    <source>
        <strain evidence="2 3">WSL</strain>
    </source>
</reference>
<evidence type="ECO:0000256" key="1">
    <source>
        <dbReference type="SAM" id="Phobius"/>
    </source>
</evidence>
<sequence>MDCMGGLGGYSDIEIGTGKWDAHDLAKRSSYCPIIILILSLVLSFVIITKHVIINDFIVEILA</sequence>
<keyword evidence="3" id="KW-1185">Reference proteome</keyword>
<evidence type="ECO:0000313" key="3">
    <source>
        <dbReference type="Proteomes" id="UP000820818"/>
    </source>
</evidence>
<keyword evidence="1" id="KW-1133">Transmembrane helix</keyword>
<protein>
    <submittedName>
        <fullName evidence="2">Uncharacterized protein</fullName>
    </submittedName>
</protein>
<dbReference type="Proteomes" id="UP000820818">
    <property type="component" value="Linkage Group LG8"/>
</dbReference>
<keyword evidence="1" id="KW-0812">Transmembrane</keyword>
<dbReference type="EMBL" id="WJBH02000008">
    <property type="protein sequence ID" value="KAI9554553.1"/>
    <property type="molecule type" value="Genomic_DNA"/>
</dbReference>
<gene>
    <name evidence="2" type="ORF">GHT06_019826</name>
</gene>